<evidence type="ECO:0000256" key="9">
    <source>
        <dbReference type="SAM" id="MobiDB-lite"/>
    </source>
</evidence>
<dbReference type="InterPro" id="IPR018808">
    <property type="entry name" value="Muniscin_C"/>
</dbReference>
<evidence type="ECO:0000256" key="10">
    <source>
        <dbReference type="SAM" id="Phobius"/>
    </source>
</evidence>
<dbReference type="InterPro" id="IPR030122">
    <property type="entry name" value="FCHo2_F-BAR"/>
</dbReference>
<evidence type="ECO:0000256" key="5">
    <source>
        <dbReference type="ARBA" id="ARBA00023054"/>
    </source>
</evidence>
<evidence type="ECO:0000256" key="7">
    <source>
        <dbReference type="ARBA" id="ARBA00023176"/>
    </source>
</evidence>
<dbReference type="PROSITE" id="PS51072">
    <property type="entry name" value="MHD"/>
    <property type="match status" value="1"/>
</dbReference>
<feature type="transmembrane region" description="Helical" evidence="10">
    <location>
        <begin position="1059"/>
        <end position="1079"/>
    </location>
</feature>
<dbReference type="Gene3D" id="1.25.10.10">
    <property type="entry name" value="Leucine-rich Repeat Variant"/>
    <property type="match status" value="1"/>
</dbReference>
<evidence type="ECO:0000256" key="4">
    <source>
        <dbReference type="ARBA" id="ARBA00022583"/>
    </source>
</evidence>
<evidence type="ECO:0000259" key="11">
    <source>
        <dbReference type="PROSITE" id="PS51072"/>
    </source>
</evidence>
<organism evidence="13 14">
    <name type="scientific">Limosa lapponica baueri</name>
    <dbReference type="NCBI Taxonomy" id="1758121"/>
    <lineage>
        <taxon>Eukaryota</taxon>
        <taxon>Metazoa</taxon>
        <taxon>Chordata</taxon>
        <taxon>Craniata</taxon>
        <taxon>Vertebrata</taxon>
        <taxon>Euteleostomi</taxon>
        <taxon>Archelosauria</taxon>
        <taxon>Archosauria</taxon>
        <taxon>Dinosauria</taxon>
        <taxon>Saurischia</taxon>
        <taxon>Theropoda</taxon>
        <taxon>Coelurosauria</taxon>
        <taxon>Aves</taxon>
        <taxon>Neognathae</taxon>
        <taxon>Neoaves</taxon>
        <taxon>Charadriiformes</taxon>
        <taxon>Scolopacidae</taxon>
        <taxon>Limosa</taxon>
    </lineage>
</organism>
<feature type="region of interest" description="Disordered" evidence="9">
    <location>
        <begin position="1370"/>
        <end position="1403"/>
    </location>
</feature>
<dbReference type="Gene3D" id="1.20.1270.60">
    <property type="entry name" value="Arfaptin homology (AH) domain/BAR domain"/>
    <property type="match status" value="1"/>
</dbReference>
<feature type="domain" description="MHD" evidence="11">
    <location>
        <begin position="738"/>
        <end position="989"/>
    </location>
</feature>
<dbReference type="InterPro" id="IPR054713">
    <property type="entry name" value="GMIP/FCHO2-like_FCH"/>
</dbReference>
<dbReference type="GO" id="GO:0005905">
    <property type="term" value="C:clathrin-coated pit"/>
    <property type="evidence" value="ECO:0007669"/>
    <property type="project" value="UniProtKB-SubCell"/>
</dbReference>
<dbReference type="PROSITE" id="PS51741">
    <property type="entry name" value="F_BAR"/>
    <property type="match status" value="1"/>
</dbReference>
<keyword evidence="10" id="KW-0812">Transmembrane</keyword>
<feature type="region of interest" description="Disordered" evidence="9">
    <location>
        <begin position="695"/>
        <end position="717"/>
    </location>
</feature>
<protein>
    <recommendedName>
        <fullName evidence="3">F-BAR domain only protein 2</fullName>
    </recommendedName>
</protein>
<dbReference type="PANTHER" id="PTHR31617">
    <property type="entry name" value="TRANSMEMBRANE PROTEIN 171"/>
    <property type="match status" value="1"/>
</dbReference>
<evidence type="ECO:0000313" key="14">
    <source>
        <dbReference type="Proteomes" id="UP000233556"/>
    </source>
</evidence>
<dbReference type="Pfam" id="PF15471">
    <property type="entry name" value="TMEM171"/>
    <property type="match status" value="1"/>
</dbReference>
<reference evidence="14" key="2">
    <citation type="submission" date="2017-12" db="EMBL/GenBank/DDBJ databases">
        <title>Genome sequence of the Bar-tailed Godwit (Limosa lapponica baueri).</title>
        <authorList>
            <person name="Lima N.C.B."/>
            <person name="Parody-Merino A.M."/>
            <person name="Battley P.F."/>
            <person name="Fidler A.E."/>
            <person name="Prosdocimi F."/>
        </authorList>
    </citation>
    <scope>NUCLEOTIDE SEQUENCE [LARGE SCALE GENOMIC DNA]</scope>
</reference>
<feature type="transmembrane region" description="Helical" evidence="10">
    <location>
        <begin position="1180"/>
        <end position="1201"/>
    </location>
</feature>
<keyword evidence="14" id="KW-1185">Reference proteome</keyword>
<dbReference type="InterPro" id="IPR001060">
    <property type="entry name" value="FCH_dom"/>
</dbReference>
<keyword evidence="4" id="KW-0254">Endocytosis</keyword>
<feature type="transmembrane region" description="Helical" evidence="10">
    <location>
        <begin position="1228"/>
        <end position="1249"/>
    </location>
</feature>
<dbReference type="Pfam" id="PF13513">
    <property type="entry name" value="HEAT_EZ"/>
    <property type="match status" value="1"/>
</dbReference>
<dbReference type="InterPro" id="IPR029173">
    <property type="entry name" value="TMEM171"/>
</dbReference>
<accession>A0A2I0U3P0</accession>
<keyword evidence="7" id="KW-0168">Coated pit</keyword>
<feature type="compositionally biased region" description="Low complexity" evidence="9">
    <location>
        <begin position="1384"/>
        <end position="1403"/>
    </location>
</feature>
<comment type="subcellular location">
    <subcellularLocation>
        <location evidence="1">Membrane</location>
        <location evidence="1">Clathrin-coated pit</location>
        <topology evidence="1">Peripheral membrane protein</topology>
        <orientation evidence="1">Cytoplasmic side</orientation>
    </subcellularLocation>
</comment>
<dbReference type="InterPro" id="IPR027267">
    <property type="entry name" value="AH/BAR_dom_sf"/>
</dbReference>
<feature type="transmembrane region" description="Helical" evidence="10">
    <location>
        <begin position="1091"/>
        <end position="1116"/>
    </location>
</feature>
<dbReference type="OrthoDB" id="5593455at2759"/>
<dbReference type="SUPFAM" id="SSF48371">
    <property type="entry name" value="ARM repeat"/>
    <property type="match status" value="1"/>
</dbReference>
<dbReference type="CDD" id="cd07673">
    <property type="entry name" value="F-BAR_FCHO2"/>
    <property type="match status" value="1"/>
</dbReference>
<evidence type="ECO:0000256" key="3">
    <source>
        <dbReference type="ARBA" id="ARBA00018998"/>
    </source>
</evidence>
<feature type="domain" description="F-BAR" evidence="12">
    <location>
        <begin position="302"/>
        <end position="547"/>
    </location>
</feature>
<evidence type="ECO:0000256" key="8">
    <source>
        <dbReference type="PROSITE-ProRule" id="PRU01077"/>
    </source>
</evidence>
<dbReference type="PANTHER" id="PTHR31617:SF0">
    <property type="entry name" value="TRANSMEMBRANE PROTEIN 171"/>
    <property type="match status" value="1"/>
</dbReference>
<feature type="transmembrane region" description="Helical" evidence="10">
    <location>
        <begin position="1128"/>
        <end position="1147"/>
    </location>
</feature>
<gene>
    <name evidence="13" type="ORF">llap_8990</name>
</gene>
<dbReference type="InterPro" id="IPR016024">
    <property type="entry name" value="ARM-type_fold"/>
</dbReference>
<dbReference type="SMART" id="SM00055">
    <property type="entry name" value="FCH"/>
    <property type="match status" value="1"/>
</dbReference>
<dbReference type="InterPro" id="IPR031160">
    <property type="entry name" value="F_BAR_dom"/>
</dbReference>
<evidence type="ECO:0000259" key="12">
    <source>
        <dbReference type="PROSITE" id="PS51741"/>
    </source>
</evidence>
<evidence type="ECO:0000256" key="6">
    <source>
        <dbReference type="ARBA" id="ARBA00023136"/>
    </source>
</evidence>
<keyword evidence="10" id="KW-1133">Transmembrane helix</keyword>
<keyword evidence="5 8" id="KW-0175">Coiled coil</keyword>
<evidence type="ECO:0000256" key="2">
    <source>
        <dbReference type="ARBA" id="ARBA00011064"/>
    </source>
</evidence>
<keyword evidence="6 10" id="KW-0472">Membrane</keyword>
<evidence type="ECO:0000313" key="13">
    <source>
        <dbReference type="EMBL" id="PKU40710.1"/>
    </source>
</evidence>
<proteinExistence type="inferred from homology"/>
<evidence type="ECO:0000256" key="1">
    <source>
        <dbReference type="ARBA" id="ARBA00004283"/>
    </source>
</evidence>
<dbReference type="GO" id="GO:0006897">
    <property type="term" value="P:endocytosis"/>
    <property type="evidence" value="ECO:0007669"/>
    <property type="project" value="UniProtKB-KW"/>
</dbReference>
<dbReference type="EMBL" id="KZ506219">
    <property type="protein sequence ID" value="PKU40710.1"/>
    <property type="molecule type" value="Genomic_DNA"/>
</dbReference>
<dbReference type="Pfam" id="PF22699">
    <property type="entry name" value="GMIP-like_FCH"/>
    <property type="match status" value="1"/>
</dbReference>
<dbReference type="FunFam" id="1.20.1270.60:FF:000016">
    <property type="entry name" value="FCH domain only protein 2"/>
    <property type="match status" value="1"/>
</dbReference>
<dbReference type="SUPFAM" id="SSF103657">
    <property type="entry name" value="BAR/IMD domain-like"/>
    <property type="match status" value="1"/>
</dbReference>
<dbReference type="Pfam" id="PF10291">
    <property type="entry name" value="muHD"/>
    <property type="match status" value="1"/>
</dbReference>
<sequence>MQGMIPYLPELIPHLIQCLSNKKALVRSITCWTLSRYAHWVVSQPPDTYLKPLMTELLKRILDSNKRVQEAACSAFATLEEEACTELVPYLAYILDTLVFAFSKYQHKNLLILYDAIGTLADSVGHHLNKPEYIQMLMPPLIQKWNMLKDEDKDLFPLLECLSSVATALQSGFLPYCEPVYQRCVNLVQKTLAQAMLHNAQPDQYEAPDKDFMIVALDLLSGLAEGLGGNIEQLVARSNILTLMYQCMQDFIFFCDAVASWISPKDDLRDMFCKCLEEVKLEILASNLNQIAFHCLLFANQMYVSMHEGERNNGFDVLYHNMKHGHLSTKDLADFIRERATIEEAYSRSMTKLAKSASNYTQLGTFAPVWDMFRTSTEKLASCHLDLVRRLQELIKEVHKYGDEQIRTYKKTKEDVSGTLEAVQNIQSITQALQKSKENYSAKCVEQERLKKEGATQREVDKAAVKSKKATDTYKLYVEKYAAFKSDFEQKMTETAQKFQDIEETHLLRMKEIIESLSNTIKEIHLQIGEVHEEFINNMTNTTVESLIQKFAESKGTGKERPGPIEFEECNTSSAVEGIKPRKRKPFGLSGIMKKEKDTESVECPDADSVAQMNRNSSSEELTKSKLSAPTNELYKIHNFDLIGFSLKQVFIFNLKVNIARPTTPLSVGTIVPPPRPASRPKLSSGKLSGINEIPRPFSPPLTSNSSPPPAAPLARAESISSISSSASLSAANTPTVEDDLLIGNLPTIEKLCETPPGVSRGPSPVSLGNQDTLPVAVALTESVNAYFKGADPTKCIVKITGDMTVSFPSGIIKVFTSNPSPAVLCFRVSSNGIQSTPLNLATYWKCNASTTDVRVDYKYNPESMNVPSMLSNVQVVVPVDGGVTNMQSLPPAKWAKFELSEGPSKPATLAVQFISEGSTLSGVDVELVGTGYRLSLLKKRFATGQCQCPRTTHSYYKLDLYCSSRRNLTLHHYKKKKKKKRKEKLLIPLSRLLLELHVSRVSATKASFFSHFQWLNWLTTEGNQSHLGLACLMPSKFPSAQKAKANLKKLGQDGFGQLLYIFLMIIRILSKILAVPAPGGEGNNGQHGKLIFFLFVFGAVLLCAGFLLSVFILQSCPSGTFSDCNEVLKAAGPVLAVTGLVCVLLARSRARLYIRQRQLQNEQVYSLVFCHGSCQFAQFLIFGFLFLTSGMLISILGIWVPGCSPGWHSVQLNQTGSSDVDLQGCGFLSLQIMGPLIVLTGLCFFVIAHVKKKQNFNLNQESCESEEHPQSPESFQVTVGDAVMVFPPPPPPYFADPVSPTVTRCLMSSGLPTSESPPPYHSIFSDGVQLADDERTVAVRDYETIYTISGSSSPSDILPMLYLTSESPPKYEEKASITNNEYSPSSSSSSSSTSLATSDTSS</sequence>
<reference evidence="14" key="1">
    <citation type="submission" date="2017-11" db="EMBL/GenBank/DDBJ databases">
        <authorList>
            <person name="Lima N.C."/>
            <person name="Parody-Merino A.M."/>
            <person name="Battley P.F."/>
            <person name="Fidler A.E."/>
            <person name="Prosdocimi F."/>
        </authorList>
    </citation>
    <scope>NUCLEOTIDE SEQUENCE [LARGE SCALE GENOMIC DNA]</scope>
</reference>
<dbReference type="Proteomes" id="UP000233556">
    <property type="component" value="Unassembled WGS sequence"/>
</dbReference>
<name>A0A2I0U3P0_LIMLA</name>
<dbReference type="InterPro" id="IPR028565">
    <property type="entry name" value="MHD"/>
</dbReference>
<comment type="similarity">
    <text evidence="2">Belongs to the FCHO family.</text>
</comment>
<dbReference type="InterPro" id="IPR011989">
    <property type="entry name" value="ARM-like"/>
</dbReference>